<dbReference type="InterPro" id="IPR025841">
    <property type="entry name" value="CP_ATPgrasp_2"/>
</dbReference>
<evidence type="ECO:0000313" key="3">
    <source>
        <dbReference type="EMBL" id="PIO41986.1"/>
    </source>
</evidence>
<dbReference type="PANTHER" id="PTHR34595">
    <property type="entry name" value="BLR5612 PROTEIN"/>
    <property type="match status" value="1"/>
</dbReference>
<dbReference type="SUPFAM" id="SSF56059">
    <property type="entry name" value="Glutathione synthetase ATP-binding domain-like"/>
    <property type="match status" value="1"/>
</dbReference>
<dbReference type="OrthoDB" id="9804079at2"/>
<dbReference type="Proteomes" id="UP000232163">
    <property type="component" value="Unassembled WGS sequence"/>
</dbReference>
<dbReference type="AlphaFoldDB" id="A0A2N9VR68"/>
<accession>A0A2N9VR68</accession>
<name>A0A2N9VR68_9HYPH</name>
<sequence length="806" mass="89136">MTASKTAQSLPEAGLETRPGLLASYRPLPNVADEMIDPSGAVRPGWETLLHTLDQIGPEKLATRFARANQYLLDAGVFYRVYDENGTQEREWPLAHIPILINEDEWRSITLGLTQRADLLEDIVADIYGENRLIRDGLLPPDLITSNPEFLHPVAGVRPASGHFLHFCAFELGRGPNGQWWVLGDRTQAPSGAGFALENRVATTRALSDISGAMNVHRLAGFFKDFRDNLQGLVNNPQGRAAILTPGPNNETYFEHAYIARYLGIMLLEGDDLTVSKGKVMVRTVSGLKPVDVLWRRMDAAYMDPLELKTDSWIGTPGMVSALRQRSVSLVNALGSGILETRALLAFLPAISQALHNRDLALPSIATWWCGQDKERKHVIDRLDQMMVGPAMSTRLPFEDGNVTVLGSALDDVARQGLHDRLQKDGRGLVGQEAVKLSTTPVYVDGKLEPRPFVLRVFAARHKDGWSFMPGGFARVGFTLDTAAIAMQRGGQAADVWITSSGPVAKDTLLPREGDTFRRNVPGTLPSRAAENLMWMGRYIERAEGTARILRACHARYAEAANMELPLLTEMRDYLKPLGVDLDTAIPKGLQRSIDGAMLSAGRIRDRFSPDGWLALRDLSKTIHRFSDVVSPGDDTTRAMTIILRKLAGFSGLVHENMYRFTGWRFLEIGRRLERGIQMARILATLSRHDAADGALEMLLEIGDSVMTHRRQYSVYSGRISVLDLLALDPLNPRSIIFQLDALKTEFSLLPSREAGANMPSFSKKVLRLHTDLAIMEAIDLTPEKLGTLAFEIGTLSDAISDTYFA</sequence>
<feature type="domain" description="DUF403" evidence="1">
    <location>
        <begin position="525"/>
        <end position="805"/>
    </location>
</feature>
<evidence type="ECO:0000313" key="4">
    <source>
        <dbReference type="Proteomes" id="UP000232163"/>
    </source>
</evidence>
<evidence type="ECO:0000259" key="1">
    <source>
        <dbReference type="Pfam" id="PF04168"/>
    </source>
</evidence>
<gene>
    <name evidence="3" type="ORF">B5P45_23300</name>
</gene>
<dbReference type="Gene3D" id="3.40.50.11290">
    <property type="match status" value="1"/>
</dbReference>
<reference evidence="3 4" key="1">
    <citation type="journal article" date="2017" name="Int J Environ Stud">
        <title>Does the Miocene-Pliocene relict legume Oxytropis triphylla form nitrogen-fixing nodules with a combination of bacterial strains?</title>
        <authorList>
            <person name="Safronova V."/>
            <person name="Belimov A."/>
            <person name="Sazanova A."/>
            <person name="Kuznetsova I."/>
            <person name="Popova J."/>
            <person name="Andronov E."/>
            <person name="Verkhozina A."/>
            <person name="Tikhonovich I."/>
        </authorList>
    </citation>
    <scope>NUCLEOTIDE SEQUENCE [LARGE SCALE GENOMIC DNA]</scope>
    <source>
        <strain evidence="3 4">Tri-38</strain>
    </source>
</reference>
<protein>
    <submittedName>
        <fullName evidence="3">Uncharacterized protein</fullName>
    </submittedName>
</protein>
<dbReference type="KEGG" id="pht:BLM14_12850"/>
<dbReference type="EMBL" id="MZMT01000053">
    <property type="protein sequence ID" value="PIO41986.1"/>
    <property type="molecule type" value="Genomic_DNA"/>
</dbReference>
<organism evidence="3 4">
    <name type="scientific">Phyllobacterium zundukense</name>
    <dbReference type="NCBI Taxonomy" id="1867719"/>
    <lineage>
        <taxon>Bacteria</taxon>
        <taxon>Pseudomonadati</taxon>
        <taxon>Pseudomonadota</taxon>
        <taxon>Alphaproteobacteria</taxon>
        <taxon>Hyphomicrobiales</taxon>
        <taxon>Phyllobacteriaceae</taxon>
        <taxon>Phyllobacterium</taxon>
    </lineage>
</organism>
<dbReference type="Pfam" id="PF14403">
    <property type="entry name" value="CP_ATPgrasp_2"/>
    <property type="match status" value="1"/>
</dbReference>
<proteinExistence type="predicted"/>
<evidence type="ECO:0000259" key="2">
    <source>
        <dbReference type="Pfam" id="PF14403"/>
    </source>
</evidence>
<dbReference type="InterPro" id="IPR007296">
    <property type="entry name" value="DUF403"/>
</dbReference>
<feature type="domain" description="Circularly permuted ATP-grasp type 2" evidence="2">
    <location>
        <begin position="98"/>
        <end position="476"/>
    </location>
</feature>
<dbReference type="Pfam" id="PF04168">
    <property type="entry name" value="Alpha-E"/>
    <property type="match status" value="1"/>
</dbReference>
<dbReference type="InterPro" id="IPR051680">
    <property type="entry name" value="ATP-dep_Glu-Cys_Ligase-2"/>
</dbReference>
<comment type="caution">
    <text evidence="3">The sequence shown here is derived from an EMBL/GenBank/DDBJ whole genome shotgun (WGS) entry which is preliminary data.</text>
</comment>
<dbReference type="PANTHER" id="PTHR34595:SF2">
    <property type="entry name" value="BLR2978 PROTEIN"/>
    <property type="match status" value="1"/>
</dbReference>
<dbReference type="RefSeq" id="WP_099999745.1">
    <property type="nucleotide sequence ID" value="NZ_CP017940.1"/>
</dbReference>
<keyword evidence="4" id="KW-1185">Reference proteome</keyword>